<dbReference type="Proteomes" id="UP000256488">
    <property type="component" value="Unassembled WGS sequence"/>
</dbReference>
<protein>
    <submittedName>
        <fullName evidence="1">Uncharacterized protein</fullName>
    </submittedName>
</protein>
<dbReference type="RefSeq" id="WP_116277548.1">
    <property type="nucleotide sequence ID" value="NZ_NFZX01000007.1"/>
</dbReference>
<dbReference type="AlphaFoldDB" id="A0A3E0WW20"/>
<evidence type="ECO:0000313" key="2">
    <source>
        <dbReference type="Proteomes" id="UP000256488"/>
    </source>
</evidence>
<gene>
    <name evidence="1" type="ORF">CAI16_05230</name>
</gene>
<sequence>MKKIYLLINVGEEKILRVNISDCEEYYMLDIGAYDDGNEIVYTEDVFQKEDLKKLRDAIDFMINN</sequence>
<organism evidence="1 2">
    <name type="scientific">Virgibacillus dokdonensis</name>
    <dbReference type="NCBI Taxonomy" id="302167"/>
    <lineage>
        <taxon>Bacteria</taxon>
        <taxon>Bacillati</taxon>
        <taxon>Bacillota</taxon>
        <taxon>Bacilli</taxon>
        <taxon>Bacillales</taxon>
        <taxon>Bacillaceae</taxon>
        <taxon>Virgibacillus</taxon>
    </lineage>
</organism>
<reference evidence="1 2" key="1">
    <citation type="submission" date="2017-05" db="EMBL/GenBank/DDBJ databases">
        <title>Virgibacillus sp. AK90 isolated from a saltern of Kakinada, India.</title>
        <authorList>
            <person name="Gupta V."/>
            <person name="Sidhu C."/>
            <person name="Korpole S."/>
            <person name="Pinnaka A.K."/>
        </authorList>
    </citation>
    <scope>NUCLEOTIDE SEQUENCE [LARGE SCALE GENOMIC DNA]</scope>
    <source>
        <strain evidence="1 2">AK90</strain>
    </source>
</reference>
<name>A0A3E0WW20_9BACI</name>
<dbReference type="EMBL" id="NFZX01000007">
    <property type="protein sequence ID" value="RFA36196.1"/>
    <property type="molecule type" value="Genomic_DNA"/>
</dbReference>
<proteinExistence type="predicted"/>
<evidence type="ECO:0000313" key="1">
    <source>
        <dbReference type="EMBL" id="RFA36196.1"/>
    </source>
</evidence>
<accession>A0A3E0WW20</accession>
<comment type="caution">
    <text evidence="1">The sequence shown here is derived from an EMBL/GenBank/DDBJ whole genome shotgun (WGS) entry which is preliminary data.</text>
</comment>